<organism evidence="2 3">
    <name type="scientific">Mucilaginibacter gossypiicola</name>
    <dbReference type="NCBI Taxonomy" id="551995"/>
    <lineage>
        <taxon>Bacteria</taxon>
        <taxon>Pseudomonadati</taxon>
        <taxon>Bacteroidota</taxon>
        <taxon>Sphingobacteriia</taxon>
        <taxon>Sphingobacteriales</taxon>
        <taxon>Sphingobacteriaceae</taxon>
        <taxon>Mucilaginibacter</taxon>
    </lineage>
</organism>
<keyword evidence="3" id="KW-1185">Reference proteome</keyword>
<accession>A0A1H8HFT0</accession>
<evidence type="ECO:0000256" key="1">
    <source>
        <dbReference type="SAM" id="SignalP"/>
    </source>
</evidence>
<keyword evidence="1" id="KW-0732">Signal</keyword>
<dbReference type="OrthoDB" id="793692at2"/>
<proteinExistence type="predicted"/>
<name>A0A1H8HFT0_9SPHI</name>
<protein>
    <submittedName>
        <fullName evidence="2">Uncharacterized protein</fullName>
    </submittedName>
</protein>
<dbReference type="RefSeq" id="WP_091210812.1">
    <property type="nucleotide sequence ID" value="NZ_FOCL01000003.1"/>
</dbReference>
<dbReference type="AlphaFoldDB" id="A0A1H8HFT0"/>
<evidence type="ECO:0000313" key="3">
    <source>
        <dbReference type="Proteomes" id="UP000198942"/>
    </source>
</evidence>
<dbReference type="EMBL" id="FOCL01000003">
    <property type="protein sequence ID" value="SEN54930.1"/>
    <property type="molecule type" value="Genomic_DNA"/>
</dbReference>
<feature type="chain" id="PRO_5011663115" evidence="1">
    <location>
        <begin position="22"/>
        <end position="139"/>
    </location>
</feature>
<dbReference type="Proteomes" id="UP000198942">
    <property type="component" value="Unassembled WGS sequence"/>
</dbReference>
<reference evidence="3" key="1">
    <citation type="submission" date="2016-10" db="EMBL/GenBank/DDBJ databases">
        <authorList>
            <person name="Varghese N."/>
            <person name="Submissions S."/>
        </authorList>
    </citation>
    <scope>NUCLEOTIDE SEQUENCE [LARGE SCALE GENOMIC DNA]</scope>
    <source>
        <strain evidence="3">Gh-48</strain>
    </source>
</reference>
<sequence length="139" mass="16260">MKAIWMFLIISISTFANNAFAQKSPLRSVKVEWESFSTESVVAVNCDQFEYSFLDTRKYKLFTSKPELAKLNSLITTKLFTREKECRSIDVRGKIIFNYSGSTIKYCFDQFGHFYHEGRLLNNKLLWAFITKIIPKSDQ</sequence>
<feature type="signal peptide" evidence="1">
    <location>
        <begin position="1"/>
        <end position="21"/>
    </location>
</feature>
<gene>
    <name evidence="2" type="ORF">SAMN05192574_103491</name>
</gene>
<evidence type="ECO:0000313" key="2">
    <source>
        <dbReference type="EMBL" id="SEN54930.1"/>
    </source>
</evidence>
<dbReference type="STRING" id="551995.SAMN05192574_103491"/>